<dbReference type="EMBL" id="FRXO01000012">
    <property type="protein sequence ID" value="SHO67241.1"/>
    <property type="molecule type" value="Genomic_DNA"/>
</dbReference>
<evidence type="ECO:0000256" key="3">
    <source>
        <dbReference type="ARBA" id="ARBA00022989"/>
    </source>
</evidence>
<dbReference type="OrthoDB" id="9762947at2"/>
<evidence type="ECO:0000256" key="1">
    <source>
        <dbReference type="ARBA" id="ARBA00004141"/>
    </source>
</evidence>
<feature type="transmembrane region" description="Helical" evidence="6">
    <location>
        <begin position="28"/>
        <end position="48"/>
    </location>
</feature>
<dbReference type="STRING" id="1123029.SAMN02745172_03915"/>
<dbReference type="GO" id="GO:0016020">
    <property type="term" value="C:membrane"/>
    <property type="evidence" value="ECO:0007669"/>
    <property type="project" value="UniProtKB-SubCell"/>
</dbReference>
<dbReference type="RefSeq" id="WP_084564971.1">
    <property type="nucleotide sequence ID" value="NZ_FRXO01000012.1"/>
</dbReference>
<feature type="transmembrane region" description="Helical" evidence="6">
    <location>
        <begin position="60"/>
        <end position="80"/>
    </location>
</feature>
<organism evidence="7 8">
    <name type="scientific">Pseudoxanthobacter soli DSM 19599</name>
    <dbReference type="NCBI Taxonomy" id="1123029"/>
    <lineage>
        <taxon>Bacteria</taxon>
        <taxon>Pseudomonadati</taxon>
        <taxon>Pseudomonadota</taxon>
        <taxon>Alphaproteobacteria</taxon>
        <taxon>Hyphomicrobiales</taxon>
        <taxon>Segnochrobactraceae</taxon>
        <taxon>Pseudoxanthobacter</taxon>
    </lineage>
</organism>
<feature type="transmembrane region" description="Helical" evidence="6">
    <location>
        <begin position="423"/>
        <end position="443"/>
    </location>
</feature>
<evidence type="ECO:0000256" key="2">
    <source>
        <dbReference type="ARBA" id="ARBA00022692"/>
    </source>
</evidence>
<dbReference type="PANTHER" id="PTHR47547:SF1">
    <property type="entry name" value="ASPARTATE-PROTON SYMPORTER"/>
    <property type="match status" value="1"/>
</dbReference>
<dbReference type="InterPro" id="IPR052962">
    <property type="entry name" value="AA_Transporter_AGT"/>
</dbReference>
<feature type="transmembrane region" description="Helical" evidence="6">
    <location>
        <begin position="219"/>
        <end position="238"/>
    </location>
</feature>
<name>A0A1M7ZQU4_9HYPH</name>
<dbReference type="GO" id="GO:0022857">
    <property type="term" value="F:transmembrane transporter activity"/>
    <property type="evidence" value="ECO:0007669"/>
    <property type="project" value="InterPro"/>
</dbReference>
<keyword evidence="4 6" id="KW-0472">Membrane</keyword>
<feature type="transmembrane region" description="Helical" evidence="6">
    <location>
        <begin position="506"/>
        <end position="529"/>
    </location>
</feature>
<evidence type="ECO:0000256" key="5">
    <source>
        <dbReference type="SAM" id="MobiDB-lite"/>
    </source>
</evidence>
<feature type="transmembrane region" description="Helical" evidence="6">
    <location>
        <begin position="363"/>
        <end position="383"/>
    </location>
</feature>
<feature type="transmembrane region" description="Helical" evidence="6">
    <location>
        <begin position="479"/>
        <end position="500"/>
    </location>
</feature>
<sequence length="552" mass="58329">MTRNDSGAAPAGAGTTSPGEGGQQRRTIGLVSLLMTGVGTIIGSGWLFGAAHAAGYAGPAAIFSWIIGAFIIALTALTLCELGPMMPRTGGMGRFAKLSHGSLVGFIGDWAGFVGFTSTVPSEASASVQYMSNWDYPWAHELFSSQTQSLSHTGLLVASLLCVVYFMLCYWSMQVFLRAVKAVTIFKIFVPLFSAGTLIYLGFNASNFSAVGNGSIAPYGWSGALTAVTGAGIVYAFNGFQTPISFAGEAKNPNRTIPIAVLGSLALCLVIYVVLQVAFIGALPPSQLAAGGGWSGLDFRSPFADLAISLNLSLLAMLLYLDAFVSPSGSGVIYLASASRMLWGMERDGHMPKSMGRLHKHTLLPRPAMWAVLAASIACLWVFPSWDELAAVISVGYVIGYLCAPVAFISLRRLAPSAVRPVRLPFAGVLAPVTFVAVSLLLYWSSWPLTGEVIFIIVAGLGFWIYYEAKTGFHDIGRQLKAGAWFPAYLVTMAAISYVGSPRFGGLGLLSEMGSFVAVTVVSLGFYVWSYRSAWLTPEAAQLDAGAEPGTG</sequence>
<proteinExistence type="predicted"/>
<dbReference type="Gene3D" id="1.20.1740.10">
    <property type="entry name" value="Amino acid/polyamine transporter I"/>
    <property type="match status" value="1"/>
</dbReference>
<dbReference type="Proteomes" id="UP000186406">
    <property type="component" value="Unassembled WGS sequence"/>
</dbReference>
<feature type="transmembrane region" description="Helical" evidence="6">
    <location>
        <begin position="101"/>
        <end position="120"/>
    </location>
</feature>
<evidence type="ECO:0000256" key="6">
    <source>
        <dbReference type="SAM" id="Phobius"/>
    </source>
</evidence>
<feature type="region of interest" description="Disordered" evidence="5">
    <location>
        <begin position="1"/>
        <end position="24"/>
    </location>
</feature>
<gene>
    <name evidence="7" type="ORF">SAMN02745172_03915</name>
</gene>
<dbReference type="PIRSF" id="PIRSF006060">
    <property type="entry name" value="AA_transporter"/>
    <property type="match status" value="1"/>
</dbReference>
<feature type="transmembrane region" description="Helical" evidence="6">
    <location>
        <begin position="449"/>
        <end position="467"/>
    </location>
</feature>
<dbReference type="InterPro" id="IPR002293">
    <property type="entry name" value="AA/rel_permease1"/>
</dbReference>
<keyword evidence="8" id="KW-1185">Reference proteome</keyword>
<feature type="transmembrane region" description="Helical" evidence="6">
    <location>
        <begin position="259"/>
        <end position="283"/>
    </location>
</feature>
<evidence type="ECO:0000313" key="7">
    <source>
        <dbReference type="EMBL" id="SHO67241.1"/>
    </source>
</evidence>
<keyword evidence="3 6" id="KW-1133">Transmembrane helix</keyword>
<dbReference type="PANTHER" id="PTHR47547">
    <property type="match status" value="1"/>
</dbReference>
<feature type="transmembrane region" description="Helical" evidence="6">
    <location>
        <begin position="150"/>
        <end position="171"/>
    </location>
</feature>
<keyword evidence="2 6" id="KW-0812">Transmembrane</keyword>
<feature type="transmembrane region" description="Helical" evidence="6">
    <location>
        <begin position="389"/>
        <end position="411"/>
    </location>
</feature>
<feature type="compositionally biased region" description="Low complexity" evidence="5">
    <location>
        <begin position="1"/>
        <end position="18"/>
    </location>
</feature>
<dbReference type="Pfam" id="PF13520">
    <property type="entry name" value="AA_permease_2"/>
    <property type="match status" value="1"/>
</dbReference>
<dbReference type="AlphaFoldDB" id="A0A1M7ZQU4"/>
<protein>
    <submittedName>
        <fullName evidence="7">Amino acid/polyamine/organocation transporter, APC superfamily</fullName>
    </submittedName>
</protein>
<accession>A0A1M7ZQU4</accession>
<evidence type="ECO:0000313" key="8">
    <source>
        <dbReference type="Proteomes" id="UP000186406"/>
    </source>
</evidence>
<reference evidence="7 8" key="1">
    <citation type="submission" date="2016-12" db="EMBL/GenBank/DDBJ databases">
        <authorList>
            <person name="Song W.-J."/>
            <person name="Kurnit D.M."/>
        </authorList>
    </citation>
    <scope>NUCLEOTIDE SEQUENCE [LARGE SCALE GENOMIC DNA]</scope>
    <source>
        <strain evidence="7 8">DSM 19599</strain>
    </source>
</reference>
<comment type="subcellular location">
    <subcellularLocation>
        <location evidence="1">Membrane</location>
        <topology evidence="1">Multi-pass membrane protein</topology>
    </subcellularLocation>
</comment>
<evidence type="ECO:0000256" key="4">
    <source>
        <dbReference type="ARBA" id="ARBA00023136"/>
    </source>
</evidence>
<feature type="transmembrane region" description="Helical" evidence="6">
    <location>
        <begin position="183"/>
        <end position="203"/>
    </location>
</feature>